<protein>
    <submittedName>
        <fullName evidence="1">Uncharacterized protein</fullName>
    </submittedName>
</protein>
<geneLocation type="plasmid" evidence="1 2">
    <name>pSglau1</name>
</geneLocation>
<sequence length="108" mass="12227">MTQTANRPPLPQPLHWPILRPPLTTCDTCRDRLDDLMIVVMHDESDSAFLAQILVARHIAAKHPDAVPLPHTDGCHLCAHYERHGDSGLWNEHRVRGLFLPEATARLM</sequence>
<proteinExistence type="predicted"/>
<name>A0A089XKN7_STRGA</name>
<dbReference type="HOGENOM" id="CLU_2195443_0_0_11"/>
<dbReference type="RefSeq" id="WP_159072847.1">
    <property type="nucleotide sequence ID" value="NZ_CP009439.1"/>
</dbReference>
<dbReference type="KEGG" id="sgu:SGLAU_32985"/>
<reference evidence="2" key="1">
    <citation type="journal article" date="2015" name="J. Biotechnol.">
        <title>Complete genome sequence of the actinobacterium Streptomyces glaucescens GLA.O (DSM 40922) consisting of a linear chromosome and one linear plasmid.</title>
        <authorList>
            <person name="Ortseifen V."/>
            <person name="Winkler A."/>
            <person name="Albersmeier A."/>
            <person name="Wendler S."/>
            <person name="Puhler A."/>
            <person name="Kalinowski J."/>
            <person name="Ruckert C."/>
        </authorList>
    </citation>
    <scope>NUCLEOTIDE SEQUENCE [LARGE SCALE GENOMIC DNA]</scope>
    <source>
        <strain evidence="2">DSM 40922 / GLA O</strain>
        <plasmid evidence="2">pSglau1</plasmid>
    </source>
</reference>
<gene>
    <name evidence="1" type="ORF">SGLAU_32985</name>
</gene>
<dbReference type="eggNOG" id="ENOG5031VVJ">
    <property type="taxonomic scope" value="Bacteria"/>
</dbReference>
<organism evidence="1 2">
    <name type="scientific">Streptomyces glaucescens</name>
    <dbReference type="NCBI Taxonomy" id="1907"/>
    <lineage>
        <taxon>Bacteria</taxon>
        <taxon>Bacillati</taxon>
        <taxon>Actinomycetota</taxon>
        <taxon>Actinomycetes</taxon>
        <taxon>Kitasatosporales</taxon>
        <taxon>Streptomycetaceae</taxon>
        <taxon>Streptomyces</taxon>
    </lineage>
</organism>
<dbReference type="EMBL" id="CP009439">
    <property type="protein sequence ID" value="AIS02527.1"/>
    <property type="molecule type" value="Genomic_DNA"/>
</dbReference>
<dbReference type="OrthoDB" id="4249206at2"/>
<evidence type="ECO:0000313" key="1">
    <source>
        <dbReference type="EMBL" id="AIS02527.1"/>
    </source>
</evidence>
<evidence type="ECO:0000313" key="2">
    <source>
        <dbReference type="Proteomes" id="UP000029482"/>
    </source>
</evidence>
<keyword evidence="1" id="KW-0614">Plasmid</keyword>
<accession>A0A089XKN7</accession>
<keyword evidence="2" id="KW-1185">Reference proteome</keyword>
<dbReference type="Proteomes" id="UP000029482">
    <property type="component" value="Plasmid pSglau1"/>
</dbReference>
<dbReference type="AlphaFoldDB" id="A0A089XKN7"/>